<dbReference type="Pfam" id="PF03749">
    <property type="entry name" value="SfsA"/>
    <property type="match status" value="1"/>
</dbReference>
<name>A0A4R1QTI2_HYDET</name>
<gene>
    <name evidence="1" type="primary">sfsA</name>
    <name evidence="4" type="ORF">EDC14_104830</name>
</gene>
<dbReference type="Pfam" id="PF17746">
    <property type="entry name" value="SfsA_N"/>
    <property type="match status" value="1"/>
</dbReference>
<accession>A0A4R1QTI2</accession>
<dbReference type="Gene3D" id="3.40.1350.60">
    <property type="match status" value="1"/>
</dbReference>
<dbReference type="RefSeq" id="WP_207930784.1">
    <property type="nucleotide sequence ID" value="NZ_SLUN01000048.1"/>
</dbReference>
<dbReference type="InterPro" id="IPR005224">
    <property type="entry name" value="SfsA"/>
</dbReference>
<reference evidence="4 5" key="1">
    <citation type="submission" date="2019-03" db="EMBL/GenBank/DDBJ databases">
        <title>Genomic Encyclopedia of Type Strains, Phase IV (KMG-IV): sequencing the most valuable type-strain genomes for metagenomic binning, comparative biology and taxonomic classification.</title>
        <authorList>
            <person name="Goeker M."/>
        </authorList>
    </citation>
    <scope>NUCLEOTIDE SEQUENCE [LARGE SCALE GENOMIC DNA]</scope>
    <source>
        <strain evidence="4 5">LX-B</strain>
    </source>
</reference>
<comment type="similarity">
    <text evidence="1">Belongs to the SfsA family.</text>
</comment>
<proteinExistence type="inferred from homology"/>
<evidence type="ECO:0000256" key="1">
    <source>
        <dbReference type="HAMAP-Rule" id="MF_00095"/>
    </source>
</evidence>
<dbReference type="EMBL" id="SLUN01000048">
    <property type="protein sequence ID" value="TCL56817.1"/>
    <property type="molecule type" value="Genomic_DNA"/>
</dbReference>
<sequence>MKFANLRKGLVVRRLNRFVVEARDEAGRMFPLHLANSGRLRELIVPGRELRYEPCDGDPCRKTAGRLQLLRNEAGLWVCIDAVIPNAVVGEALGDGALEAFRDYPEVRREHTMGDSRLDFFLSNGGQHAAIEVKSVTLVESGVALFPDAPTERGLKHLHELARLCSEGLRAAVIFLIQREDALRFTPNDRTQPEFRAKLREVRKLGVQVLAYDCRVTEREIRLRQPVPVEL</sequence>
<dbReference type="PANTHER" id="PTHR30545">
    <property type="entry name" value="SUGAR FERMENTATION STIMULATION PROTEIN A"/>
    <property type="match status" value="1"/>
</dbReference>
<dbReference type="InterPro" id="IPR041465">
    <property type="entry name" value="SfsA_N"/>
</dbReference>
<protein>
    <recommendedName>
        <fullName evidence="1">Sugar fermentation stimulation protein homolog</fullName>
    </recommendedName>
</protein>
<dbReference type="Gene3D" id="2.40.50.580">
    <property type="match status" value="1"/>
</dbReference>
<feature type="domain" description="Sugar fermentation stimulation protein C-terminal" evidence="2">
    <location>
        <begin position="84"/>
        <end position="219"/>
    </location>
</feature>
<dbReference type="Proteomes" id="UP000295008">
    <property type="component" value="Unassembled WGS sequence"/>
</dbReference>
<comment type="caution">
    <text evidence="4">The sequence shown here is derived from an EMBL/GenBank/DDBJ whole genome shotgun (WGS) entry which is preliminary data.</text>
</comment>
<dbReference type="HAMAP" id="MF_00095">
    <property type="entry name" value="SfsA"/>
    <property type="match status" value="1"/>
</dbReference>
<evidence type="ECO:0000313" key="5">
    <source>
        <dbReference type="Proteomes" id="UP000295008"/>
    </source>
</evidence>
<feature type="domain" description="SfsA N-terminal OB" evidence="3">
    <location>
        <begin position="12"/>
        <end position="80"/>
    </location>
</feature>
<dbReference type="CDD" id="cd22359">
    <property type="entry name" value="SfsA-like_bacterial"/>
    <property type="match status" value="1"/>
</dbReference>
<evidence type="ECO:0000313" key="4">
    <source>
        <dbReference type="EMBL" id="TCL56817.1"/>
    </source>
</evidence>
<dbReference type="InterPro" id="IPR040452">
    <property type="entry name" value="SfsA_C"/>
</dbReference>
<organism evidence="4 5">
    <name type="scientific">Hydrogenispora ethanolica</name>
    <dbReference type="NCBI Taxonomy" id="1082276"/>
    <lineage>
        <taxon>Bacteria</taxon>
        <taxon>Bacillati</taxon>
        <taxon>Bacillota</taxon>
        <taxon>Hydrogenispora</taxon>
    </lineage>
</organism>
<dbReference type="AlphaFoldDB" id="A0A4R1QTI2"/>
<evidence type="ECO:0000259" key="3">
    <source>
        <dbReference type="Pfam" id="PF17746"/>
    </source>
</evidence>
<dbReference type="PANTHER" id="PTHR30545:SF2">
    <property type="entry name" value="SUGAR FERMENTATION STIMULATION PROTEIN A"/>
    <property type="match status" value="1"/>
</dbReference>
<dbReference type="NCBIfam" id="TIGR00230">
    <property type="entry name" value="sfsA"/>
    <property type="match status" value="1"/>
</dbReference>
<dbReference type="GO" id="GO:0003677">
    <property type="term" value="F:DNA binding"/>
    <property type="evidence" value="ECO:0007669"/>
    <property type="project" value="InterPro"/>
</dbReference>
<keyword evidence="5" id="KW-1185">Reference proteome</keyword>
<evidence type="ECO:0000259" key="2">
    <source>
        <dbReference type="Pfam" id="PF03749"/>
    </source>
</evidence>